<reference evidence="1 2" key="1">
    <citation type="submission" date="2015-04" db="EMBL/GenBank/DDBJ databases">
        <title>Complete genome sequence of Schizopora paradoxa KUC8140, a cosmopolitan wood degrader in East Asia.</title>
        <authorList>
            <consortium name="DOE Joint Genome Institute"/>
            <person name="Min B."/>
            <person name="Park H."/>
            <person name="Jang Y."/>
            <person name="Kim J.-J."/>
            <person name="Kim K.H."/>
            <person name="Pangilinan J."/>
            <person name="Lipzen A."/>
            <person name="Riley R."/>
            <person name="Grigoriev I.V."/>
            <person name="Spatafora J.W."/>
            <person name="Choi I.-G."/>
        </authorList>
    </citation>
    <scope>NUCLEOTIDE SEQUENCE [LARGE SCALE GENOMIC DNA]</scope>
    <source>
        <strain evidence="1 2">KUC8140</strain>
    </source>
</reference>
<feature type="non-terminal residue" evidence="1">
    <location>
        <position position="1"/>
    </location>
</feature>
<feature type="non-terminal residue" evidence="1">
    <location>
        <position position="178"/>
    </location>
</feature>
<dbReference type="InParanoid" id="A0A0H2RQH9"/>
<dbReference type="OrthoDB" id="2953545at2759"/>
<evidence type="ECO:0000313" key="1">
    <source>
        <dbReference type="EMBL" id="KLO14230.1"/>
    </source>
</evidence>
<evidence type="ECO:0000313" key="2">
    <source>
        <dbReference type="Proteomes" id="UP000053477"/>
    </source>
</evidence>
<name>A0A0H2RQH9_9AGAM</name>
<dbReference type="EMBL" id="KQ085946">
    <property type="protein sequence ID" value="KLO14230.1"/>
    <property type="molecule type" value="Genomic_DNA"/>
</dbReference>
<gene>
    <name evidence="1" type="ORF">SCHPADRAFT_794213</name>
</gene>
<organism evidence="1 2">
    <name type="scientific">Schizopora paradoxa</name>
    <dbReference type="NCBI Taxonomy" id="27342"/>
    <lineage>
        <taxon>Eukaryota</taxon>
        <taxon>Fungi</taxon>
        <taxon>Dikarya</taxon>
        <taxon>Basidiomycota</taxon>
        <taxon>Agaricomycotina</taxon>
        <taxon>Agaricomycetes</taxon>
        <taxon>Hymenochaetales</taxon>
        <taxon>Schizoporaceae</taxon>
        <taxon>Schizopora</taxon>
    </lineage>
</organism>
<accession>A0A0H2RQH9</accession>
<dbReference type="Proteomes" id="UP000053477">
    <property type="component" value="Unassembled WGS sequence"/>
</dbReference>
<keyword evidence="2" id="KW-1185">Reference proteome</keyword>
<proteinExistence type="predicted"/>
<sequence>AASSSSASKVRCFQCLAEVELRRIRQHVGDHILKWLRDVHENLKGDAIVKMPCGFCGRSGVAACNEVFLTKGRSPQAKSGCQYAYQFKYQPSLKPSKTSPCTNVPILCRIPGCTGTVGEKLTAVWKYNMAEHIRLFHPGYTSSYNDIGMAPLPPGMMEEMYVSVEEEIFMKIPNEKIP</sequence>
<protein>
    <submittedName>
        <fullName evidence="1">Uncharacterized protein</fullName>
    </submittedName>
</protein>
<dbReference type="AlphaFoldDB" id="A0A0H2RQH9"/>